<keyword evidence="4 7" id="KW-0274">FAD</keyword>
<feature type="binding site" evidence="7">
    <location>
        <position position="132"/>
    </location>
    <ligand>
        <name>FAD</name>
        <dbReference type="ChEBI" id="CHEBI:57692"/>
    </ligand>
</feature>
<dbReference type="InterPro" id="IPR007867">
    <property type="entry name" value="GMC_OxRtase_C"/>
</dbReference>
<feature type="active site" description="Proton acceptor" evidence="6">
    <location>
        <position position="616"/>
    </location>
</feature>
<dbReference type="EMBL" id="JABCKV010000089">
    <property type="protein sequence ID" value="KAG5643926.1"/>
    <property type="molecule type" value="Genomic_DNA"/>
</dbReference>
<comment type="cofactor">
    <cofactor evidence="1 7">
        <name>FAD</name>
        <dbReference type="ChEBI" id="CHEBI:57692"/>
    </cofactor>
</comment>
<dbReference type="Gene3D" id="3.50.50.60">
    <property type="entry name" value="FAD/NAD(P)-binding domain"/>
    <property type="match status" value="1"/>
</dbReference>
<evidence type="ECO:0000256" key="5">
    <source>
        <dbReference type="ARBA" id="ARBA00023002"/>
    </source>
</evidence>
<dbReference type="Gene3D" id="4.10.450.10">
    <property type="entry name" value="Glucose Oxidase, domain 2"/>
    <property type="match status" value="1"/>
</dbReference>
<feature type="domain" description="Glucose-methanol-choline oxidoreductase C-terminal" evidence="11">
    <location>
        <begin position="491"/>
        <end position="625"/>
    </location>
</feature>
<dbReference type="InterPro" id="IPR000172">
    <property type="entry name" value="GMC_OxRdtase_N"/>
</dbReference>
<dbReference type="PIRSF" id="PIRSF000137">
    <property type="entry name" value="Alcohol_oxidase"/>
    <property type="match status" value="1"/>
</dbReference>
<dbReference type="InterPro" id="IPR036188">
    <property type="entry name" value="FAD/NAD-bd_sf"/>
</dbReference>
<dbReference type="SUPFAM" id="SSF51905">
    <property type="entry name" value="FAD/NAD(P)-binding domain"/>
    <property type="match status" value="1"/>
</dbReference>
<evidence type="ECO:0000256" key="9">
    <source>
        <dbReference type="SAM" id="SignalP"/>
    </source>
</evidence>
<feature type="chain" id="PRO_5040111756" description="GMC oxidoreductase" evidence="9">
    <location>
        <begin position="23"/>
        <end position="674"/>
    </location>
</feature>
<keyword evidence="8" id="KW-0472">Membrane</keyword>
<reference evidence="12" key="1">
    <citation type="submission" date="2020-07" db="EMBL/GenBank/DDBJ databases">
        <authorList>
            <person name="Nieuwenhuis M."/>
            <person name="Van De Peppel L.J.J."/>
        </authorList>
    </citation>
    <scope>NUCLEOTIDE SEQUENCE</scope>
    <source>
        <strain evidence="12">AP01</strain>
        <tissue evidence="12">Mycelium</tissue>
    </source>
</reference>
<dbReference type="Pfam" id="PF05199">
    <property type="entry name" value="GMC_oxred_C"/>
    <property type="match status" value="1"/>
</dbReference>
<dbReference type="InterPro" id="IPR027424">
    <property type="entry name" value="Glucose_Oxidase_domain_2"/>
</dbReference>
<reference evidence="12" key="2">
    <citation type="submission" date="2021-10" db="EMBL/GenBank/DDBJ databases">
        <title>Phylogenomics reveals ancestral predisposition of the termite-cultivated fungus Termitomyces towards a domesticated lifestyle.</title>
        <authorList>
            <person name="Auxier B."/>
            <person name="Grum-Grzhimaylo A."/>
            <person name="Cardenas M.E."/>
            <person name="Lodge J.D."/>
            <person name="Laessoe T."/>
            <person name="Pedersen O."/>
            <person name="Smith M.E."/>
            <person name="Kuyper T.W."/>
            <person name="Franco-Molano E.A."/>
            <person name="Baroni T.J."/>
            <person name="Aanen D.K."/>
        </authorList>
    </citation>
    <scope>NUCLEOTIDE SEQUENCE</scope>
    <source>
        <strain evidence="12">AP01</strain>
        <tissue evidence="12">Mycelium</tissue>
    </source>
</reference>
<dbReference type="InterPro" id="IPR012132">
    <property type="entry name" value="GMC_OxRdtase"/>
</dbReference>
<evidence type="ECO:0000256" key="2">
    <source>
        <dbReference type="ARBA" id="ARBA00010790"/>
    </source>
</evidence>
<feature type="domain" description="Glucose-methanol-choline oxidoreductase N-terminal" evidence="10">
    <location>
        <begin position="50"/>
        <end position="370"/>
    </location>
</feature>
<dbReference type="GO" id="GO:0050660">
    <property type="term" value="F:flavin adenine dinucleotide binding"/>
    <property type="evidence" value="ECO:0007669"/>
    <property type="project" value="InterPro"/>
</dbReference>
<dbReference type="GO" id="GO:0016614">
    <property type="term" value="F:oxidoreductase activity, acting on CH-OH group of donors"/>
    <property type="evidence" value="ECO:0007669"/>
    <property type="project" value="InterPro"/>
</dbReference>
<keyword evidence="9" id="KW-0732">Signal</keyword>
<evidence type="ECO:0000259" key="11">
    <source>
        <dbReference type="Pfam" id="PF05199"/>
    </source>
</evidence>
<feature type="active site" description="Proton donor" evidence="6">
    <location>
        <position position="573"/>
    </location>
</feature>
<comment type="caution">
    <text evidence="12">The sequence shown here is derived from an EMBL/GenBank/DDBJ whole genome shotgun (WGS) entry which is preliminary data.</text>
</comment>
<keyword evidence="13" id="KW-1185">Reference proteome</keyword>
<keyword evidence="3" id="KW-0285">Flavoprotein</keyword>
<protein>
    <recommendedName>
        <fullName evidence="14">GMC oxidoreductase</fullName>
    </recommendedName>
</protein>
<comment type="similarity">
    <text evidence="2">Belongs to the GMC oxidoreductase family.</text>
</comment>
<evidence type="ECO:0000256" key="4">
    <source>
        <dbReference type="ARBA" id="ARBA00022827"/>
    </source>
</evidence>
<gene>
    <name evidence="12" type="ORF">DXG03_009334</name>
</gene>
<accession>A0A9P7G6A5</accession>
<dbReference type="OrthoDB" id="269227at2759"/>
<evidence type="ECO:0000313" key="13">
    <source>
        <dbReference type="Proteomes" id="UP000775547"/>
    </source>
</evidence>
<dbReference type="PANTHER" id="PTHR11552:SF218">
    <property type="entry name" value="GLUCOSE-METHANOL-CHOLINE OXIDOREDUCTASE N-TERMINAL DOMAIN-CONTAINING PROTEIN"/>
    <property type="match status" value="1"/>
</dbReference>
<feature type="transmembrane region" description="Helical" evidence="8">
    <location>
        <begin position="651"/>
        <end position="673"/>
    </location>
</feature>
<sequence>MPSMWPLRLLVALSLLSTNVLSHVPSDYLLQRRQLLARGYVTEDTVADSYDFVIVGGGLAGLVLAARLTDNLKTTVLVLEAGSSGEDVADRVNTPSGAYTASLLYTPNDWQYKTVPQPLAGDRRFDWPRGKVLGGSSAVNAMYLVRPAEIEINAWADLMKDDDRAAASKWSWKEFYPAMLKTETFTPPLDEVTRVGNISWSADTHGTTGPMQVSYPGIMMAQVGGWAPSLESLGLPPLRKPNGGTTLGSLVGPSWINPSNWTRSYSKAAYLDPVLSRSNLAVLTSSQATRIIFAEGSGDLRATGVEFASSPNGPRKIVNAKTEVIISGGVVGSPQILMHSGVGPKNVLEAAGVDLKVELPGVGQHVQDHLTAPVVWKATSETAGDITQSGSDFAKTKEFLSFVNSATAFANLTRLFGTEGAAGFQKFIADGLEDSASKLVPSQSKEVIEGYKAIYDTIANKIMNTEVAVIELLLALNTPGEVGVQAALQHPLSQGRLYINSSDPFEAPIIDPQYFSHSADLTIMREGIKLVRALKQTPPFNESLGEETLPGPDVVSDEDVERWLINMASTQYHPISSCAMLPRSKGGVVDAKLRVYGLANVRVVDSSIYPFEFASHVGASTYGLAEQASNIILTNNSLPTNAVKGLAIPSLFTLGALVWTTFFAVSVGAGAFIP</sequence>
<evidence type="ECO:0000313" key="12">
    <source>
        <dbReference type="EMBL" id="KAG5643926.1"/>
    </source>
</evidence>
<dbReference type="Pfam" id="PF00732">
    <property type="entry name" value="GMC_oxred_N"/>
    <property type="match status" value="1"/>
</dbReference>
<keyword evidence="8" id="KW-0812">Transmembrane</keyword>
<evidence type="ECO:0000256" key="6">
    <source>
        <dbReference type="PIRSR" id="PIRSR000137-1"/>
    </source>
</evidence>
<organism evidence="12 13">
    <name type="scientific">Asterophora parasitica</name>
    <dbReference type="NCBI Taxonomy" id="117018"/>
    <lineage>
        <taxon>Eukaryota</taxon>
        <taxon>Fungi</taxon>
        <taxon>Dikarya</taxon>
        <taxon>Basidiomycota</taxon>
        <taxon>Agaricomycotina</taxon>
        <taxon>Agaricomycetes</taxon>
        <taxon>Agaricomycetidae</taxon>
        <taxon>Agaricales</taxon>
        <taxon>Tricholomatineae</taxon>
        <taxon>Lyophyllaceae</taxon>
        <taxon>Asterophora</taxon>
    </lineage>
</organism>
<dbReference type="AlphaFoldDB" id="A0A9P7G6A5"/>
<keyword evidence="5" id="KW-0560">Oxidoreductase</keyword>
<dbReference type="Gene3D" id="3.30.560.10">
    <property type="entry name" value="Glucose Oxidase, domain 3"/>
    <property type="match status" value="1"/>
</dbReference>
<feature type="signal peptide" evidence="9">
    <location>
        <begin position="1"/>
        <end position="22"/>
    </location>
</feature>
<evidence type="ECO:0000256" key="8">
    <source>
        <dbReference type="SAM" id="Phobius"/>
    </source>
</evidence>
<proteinExistence type="inferred from homology"/>
<keyword evidence="8" id="KW-1133">Transmembrane helix</keyword>
<evidence type="ECO:0000256" key="7">
    <source>
        <dbReference type="PIRSR" id="PIRSR000137-2"/>
    </source>
</evidence>
<dbReference type="PANTHER" id="PTHR11552">
    <property type="entry name" value="GLUCOSE-METHANOL-CHOLINE GMC OXIDOREDUCTASE"/>
    <property type="match status" value="1"/>
</dbReference>
<evidence type="ECO:0000256" key="1">
    <source>
        <dbReference type="ARBA" id="ARBA00001974"/>
    </source>
</evidence>
<evidence type="ECO:0008006" key="14">
    <source>
        <dbReference type="Google" id="ProtNLM"/>
    </source>
</evidence>
<dbReference type="SUPFAM" id="SSF54373">
    <property type="entry name" value="FAD-linked reductases, C-terminal domain"/>
    <property type="match status" value="1"/>
</dbReference>
<name>A0A9P7G6A5_9AGAR</name>
<evidence type="ECO:0000256" key="3">
    <source>
        <dbReference type="ARBA" id="ARBA00022630"/>
    </source>
</evidence>
<evidence type="ECO:0000259" key="10">
    <source>
        <dbReference type="Pfam" id="PF00732"/>
    </source>
</evidence>
<dbReference type="Proteomes" id="UP000775547">
    <property type="component" value="Unassembled WGS sequence"/>
</dbReference>